<comment type="caution">
    <text evidence="2">The sequence shown here is derived from an EMBL/GenBank/DDBJ whole genome shotgun (WGS) entry which is preliminary data.</text>
</comment>
<dbReference type="InterPro" id="IPR018638">
    <property type="entry name" value="DUF2061_membrane"/>
</dbReference>
<accession>A0ABU9KYJ9</accession>
<evidence type="ECO:0000313" key="2">
    <source>
        <dbReference type="EMBL" id="MEL4455184.1"/>
    </source>
</evidence>
<proteinExistence type="predicted"/>
<sequence length="144" mass="16931">MKDQSRKRHIAKAITWRVVGTIDTILLSWLISGNPLTGLKIGFTEVLTKMVLYYFHERVWFKINLTKDGKLLESRKRHIGKTITWRMIGTLDTMLLAWWISGNPLTGMKIGVAELFTKMIFYYIHERIWHRSRFGLTAHNVNEI</sequence>
<dbReference type="Pfam" id="PF09834">
    <property type="entry name" value="DUF2061"/>
    <property type="match status" value="2"/>
</dbReference>
<organism evidence="2 3">
    <name type="scientific">Lutimonas vermicola</name>
    <dbReference type="NCBI Taxonomy" id="414288"/>
    <lineage>
        <taxon>Bacteria</taxon>
        <taxon>Pseudomonadati</taxon>
        <taxon>Bacteroidota</taxon>
        <taxon>Flavobacteriia</taxon>
        <taxon>Flavobacteriales</taxon>
        <taxon>Flavobacteriaceae</taxon>
        <taxon>Lutimonas</taxon>
    </lineage>
</organism>
<name>A0ABU9KYJ9_9FLAO</name>
<dbReference type="RefSeq" id="WP_342158971.1">
    <property type="nucleotide sequence ID" value="NZ_JBCDNA010000001.1"/>
</dbReference>
<dbReference type="Proteomes" id="UP001474120">
    <property type="component" value="Unassembled WGS sequence"/>
</dbReference>
<keyword evidence="3" id="KW-1185">Reference proteome</keyword>
<gene>
    <name evidence="2" type="ORF">AABB81_04705</name>
</gene>
<reference evidence="2 3" key="1">
    <citation type="submission" date="2024-04" db="EMBL/GenBank/DDBJ databases">
        <title>whole genome sequencing of Lutimonas vermicola strain IMCC1616.</title>
        <authorList>
            <person name="Bae S.S."/>
        </authorList>
    </citation>
    <scope>NUCLEOTIDE SEQUENCE [LARGE SCALE GENOMIC DNA]</scope>
    <source>
        <strain evidence="2 3">IMCC1616</strain>
    </source>
</reference>
<protein>
    <submittedName>
        <fullName evidence="2">DUF2061 domain-containing protein</fullName>
    </submittedName>
</protein>
<dbReference type="EMBL" id="JBCDNA010000001">
    <property type="protein sequence ID" value="MEL4455184.1"/>
    <property type="molecule type" value="Genomic_DNA"/>
</dbReference>
<feature type="domain" description="DUF2061" evidence="1">
    <location>
        <begin position="81"/>
        <end position="130"/>
    </location>
</feature>
<evidence type="ECO:0000259" key="1">
    <source>
        <dbReference type="Pfam" id="PF09834"/>
    </source>
</evidence>
<evidence type="ECO:0000313" key="3">
    <source>
        <dbReference type="Proteomes" id="UP001474120"/>
    </source>
</evidence>
<feature type="domain" description="DUF2061" evidence="1">
    <location>
        <begin position="10"/>
        <end position="60"/>
    </location>
</feature>